<dbReference type="EMBL" id="ML143470">
    <property type="protein sequence ID" value="TBU24950.1"/>
    <property type="molecule type" value="Genomic_DNA"/>
</dbReference>
<feature type="non-terminal residue" evidence="15">
    <location>
        <position position="1"/>
    </location>
</feature>
<dbReference type="PANTHER" id="PTHR46300">
    <property type="entry name" value="P450, PUTATIVE (EUROFUNG)-RELATED-RELATED"/>
    <property type="match status" value="1"/>
</dbReference>
<evidence type="ECO:0000313" key="15">
    <source>
        <dbReference type="EMBL" id="TBU24950.1"/>
    </source>
</evidence>
<keyword evidence="9 14" id="KW-0560">Oxidoreductase</keyword>
<comment type="similarity">
    <text evidence="4 14">Belongs to the cytochrome P450 family.</text>
</comment>
<evidence type="ECO:0000256" key="9">
    <source>
        <dbReference type="ARBA" id="ARBA00023002"/>
    </source>
</evidence>
<dbReference type="InterPro" id="IPR001128">
    <property type="entry name" value="Cyt_P450"/>
</dbReference>
<dbReference type="InterPro" id="IPR017972">
    <property type="entry name" value="Cyt_P450_CS"/>
</dbReference>
<dbReference type="InterPro" id="IPR050364">
    <property type="entry name" value="Cytochrome_P450_fung"/>
</dbReference>
<dbReference type="InterPro" id="IPR002401">
    <property type="entry name" value="Cyt_P450_E_grp-I"/>
</dbReference>
<keyword evidence="5 13" id="KW-0349">Heme</keyword>
<evidence type="ECO:0000256" key="10">
    <source>
        <dbReference type="ARBA" id="ARBA00023004"/>
    </source>
</evidence>
<keyword evidence="10 13" id="KW-0408">Iron</keyword>
<evidence type="ECO:0000256" key="1">
    <source>
        <dbReference type="ARBA" id="ARBA00001971"/>
    </source>
</evidence>
<evidence type="ECO:0000256" key="11">
    <source>
        <dbReference type="ARBA" id="ARBA00023033"/>
    </source>
</evidence>
<evidence type="ECO:0000256" key="8">
    <source>
        <dbReference type="ARBA" id="ARBA00022989"/>
    </source>
</evidence>
<comment type="cofactor">
    <cofactor evidence="1 13">
        <name>heme</name>
        <dbReference type="ChEBI" id="CHEBI:30413"/>
    </cofactor>
</comment>
<dbReference type="PRINTS" id="PR00463">
    <property type="entry name" value="EP450I"/>
</dbReference>
<dbReference type="AlphaFoldDB" id="A0A4Q9MCD5"/>
<evidence type="ECO:0000256" key="7">
    <source>
        <dbReference type="ARBA" id="ARBA00022723"/>
    </source>
</evidence>
<evidence type="ECO:0000256" key="3">
    <source>
        <dbReference type="ARBA" id="ARBA00005179"/>
    </source>
</evidence>
<evidence type="ECO:0000256" key="2">
    <source>
        <dbReference type="ARBA" id="ARBA00004167"/>
    </source>
</evidence>
<dbReference type="PROSITE" id="PS00086">
    <property type="entry name" value="CYTOCHROME_P450"/>
    <property type="match status" value="1"/>
</dbReference>
<organism evidence="15">
    <name type="scientific">Dichomitus squalens</name>
    <dbReference type="NCBI Taxonomy" id="114155"/>
    <lineage>
        <taxon>Eukaryota</taxon>
        <taxon>Fungi</taxon>
        <taxon>Dikarya</taxon>
        <taxon>Basidiomycota</taxon>
        <taxon>Agaricomycotina</taxon>
        <taxon>Agaricomycetes</taxon>
        <taxon>Polyporales</taxon>
        <taxon>Polyporaceae</taxon>
        <taxon>Dichomitus</taxon>
    </lineage>
</organism>
<dbReference type="EMBL" id="ML145178">
    <property type="protein sequence ID" value="TBU54969.1"/>
    <property type="molecule type" value="Genomic_DNA"/>
</dbReference>
<dbReference type="Pfam" id="PF00067">
    <property type="entry name" value="p450"/>
    <property type="match status" value="1"/>
</dbReference>
<accession>A0A4Q9MCD5</accession>
<name>A0A4Q9MCD5_9APHY</name>
<evidence type="ECO:0000256" key="13">
    <source>
        <dbReference type="PIRSR" id="PIRSR602401-1"/>
    </source>
</evidence>
<evidence type="ECO:0000256" key="12">
    <source>
        <dbReference type="ARBA" id="ARBA00023136"/>
    </source>
</evidence>
<keyword evidence="8" id="KW-1133">Transmembrane helix</keyword>
<sequence length="83" mass="9826">DLSRKLREDDVYHAFHLEKDSIVIVNIWSILHDETIYPRPEIFESERFLMDDGFDPDILDPQDVAFGYGRRICPGRYMAYATM</sequence>
<keyword evidence="6" id="KW-0812">Transmembrane</keyword>
<dbReference type="GO" id="GO:0004497">
    <property type="term" value="F:monooxygenase activity"/>
    <property type="evidence" value="ECO:0007669"/>
    <property type="project" value="UniProtKB-KW"/>
</dbReference>
<dbReference type="GO" id="GO:0020037">
    <property type="term" value="F:heme binding"/>
    <property type="evidence" value="ECO:0007669"/>
    <property type="project" value="InterPro"/>
</dbReference>
<dbReference type="Proteomes" id="UP000292957">
    <property type="component" value="Unassembled WGS sequence"/>
</dbReference>
<dbReference type="OrthoDB" id="3934656at2759"/>
<dbReference type="GO" id="GO:0016020">
    <property type="term" value="C:membrane"/>
    <property type="evidence" value="ECO:0007669"/>
    <property type="project" value="UniProtKB-SubCell"/>
</dbReference>
<keyword evidence="12" id="KW-0472">Membrane</keyword>
<evidence type="ECO:0000256" key="6">
    <source>
        <dbReference type="ARBA" id="ARBA00022692"/>
    </source>
</evidence>
<comment type="pathway">
    <text evidence="3">Secondary metabolite biosynthesis.</text>
</comment>
<dbReference type="SUPFAM" id="SSF48264">
    <property type="entry name" value="Cytochrome P450"/>
    <property type="match status" value="1"/>
</dbReference>
<evidence type="ECO:0000256" key="4">
    <source>
        <dbReference type="ARBA" id="ARBA00010617"/>
    </source>
</evidence>
<protein>
    <submittedName>
        <fullName evidence="15">Cytochrome P450</fullName>
    </submittedName>
</protein>
<proteinExistence type="inferred from homology"/>
<dbReference type="PANTHER" id="PTHR46300:SF7">
    <property type="entry name" value="P450, PUTATIVE (EUROFUNG)-RELATED"/>
    <property type="match status" value="1"/>
</dbReference>
<keyword evidence="17" id="KW-1185">Reference proteome</keyword>
<evidence type="ECO:0000313" key="16">
    <source>
        <dbReference type="EMBL" id="TBU54969.1"/>
    </source>
</evidence>
<comment type="subcellular location">
    <subcellularLocation>
        <location evidence="2">Membrane</location>
        <topology evidence="2">Single-pass membrane protein</topology>
    </subcellularLocation>
</comment>
<dbReference type="Proteomes" id="UP000292082">
    <property type="component" value="Unassembled WGS sequence"/>
</dbReference>
<dbReference type="Gene3D" id="1.10.630.10">
    <property type="entry name" value="Cytochrome P450"/>
    <property type="match status" value="1"/>
</dbReference>
<dbReference type="GO" id="GO:0005506">
    <property type="term" value="F:iron ion binding"/>
    <property type="evidence" value="ECO:0007669"/>
    <property type="project" value="InterPro"/>
</dbReference>
<keyword evidence="11 14" id="KW-0503">Monooxygenase</keyword>
<evidence type="ECO:0000256" key="5">
    <source>
        <dbReference type="ARBA" id="ARBA00022617"/>
    </source>
</evidence>
<dbReference type="STRING" id="114155.A0A4Q9MCD5"/>
<evidence type="ECO:0000313" key="17">
    <source>
        <dbReference type="Proteomes" id="UP000292082"/>
    </source>
</evidence>
<reference evidence="15 17" key="1">
    <citation type="submission" date="2019-01" db="EMBL/GenBank/DDBJ databases">
        <title>Draft genome sequences of three monokaryotic isolates of the white-rot basidiomycete fungus Dichomitus squalens.</title>
        <authorList>
            <consortium name="DOE Joint Genome Institute"/>
            <person name="Lopez S.C."/>
            <person name="Andreopoulos B."/>
            <person name="Pangilinan J."/>
            <person name="Lipzen A."/>
            <person name="Riley R."/>
            <person name="Ahrendt S."/>
            <person name="Ng V."/>
            <person name="Barry K."/>
            <person name="Daum C."/>
            <person name="Grigoriev I.V."/>
            <person name="Hilden K.S."/>
            <person name="Makela M.R."/>
            <person name="de Vries R.P."/>
        </authorList>
    </citation>
    <scope>NUCLEOTIDE SEQUENCE [LARGE SCALE GENOMIC DNA]</scope>
    <source>
        <strain evidence="16 17">CBS 464.89</strain>
        <strain evidence="15">OM18370.1</strain>
    </source>
</reference>
<feature type="binding site" description="axial binding residue" evidence="13">
    <location>
        <position position="73"/>
    </location>
    <ligand>
        <name>heme</name>
        <dbReference type="ChEBI" id="CHEBI:30413"/>
    </ligand>
    <ligandPart>
        <name>Fe</name>
        <dbReference type="ChEBI" id="CHEBI:18248"/>
    </ligandPart>
</feature>
<dbReference type="InterPro" id="IPR036396">
    <property type="entry name" value="Cyt_P450_sf"/>
</dbReference>
<evidence type="ECO:0000256" key="14">
    <source>
        <dbReference type="RuleBase" id="RU000461"/>
    </source>
</evidence>
<keyword evidence="7 13" id="KW-0479">Metal-binding</keyword>
<dbReference type="GO" id="GO:0016705">
    <property type="term" value="F:oxidoreductase activity, acting on paired donors, with incorporation or reduction of molecular oxygen"/>
    <property type="evidence" value="ECO:0007669"/>
    <property type="project" value="InterPro"/>
</dbReference>
<gene>
    <name evidence="16" type="ORF">BD310DRAFT_826935</name>
    <name evidence="15" type="ORF">BD311DRAFT_670716</name>
</gene>